<accession>A0AAD6G3U4</accession>
<gene>
    <name evidence="2" type="ORF">N7458_004416</name>
</gene>
<sequence>MKSILAVCSLLVASVAAAPLEARTAPSVTFSLANDQSGANAAASFPADGTSRTIASLFGTSSVASNGHVWATSAQLTAFPQTITCALTNNGVTIAALSAERTFADVDGNPNAAIPVDLTGALINCQA</sequence>
<organism evidence="2 3">
    <name type="scientific">Penicillium daleae</name>
    <dbReference type="NCBI Taxonomy" id="63821"/>
    <lineage>
        <taxon>Eukaryota</taxon>
        <taxon>Fungi</taxon>
        <taxon>Dikarya</taxon>
        <taxon>Ascomycota</taxon>
        <taxon>Pezizomycotina</taxon>
        <taxon>Eurotiomycetes</taxon>
        <taxon>Eurotiomycetidae</taxon>
        <taxon>Eurotiales</taxon>
        <taxon>Aspergillaceae</taxon>
        <taxon>Penicillium</taxon>
    </lineage>
</organism>
<dbReference type="RefSeq" id="XP_056766416.1">
    <property type="nucleotide sequence ID" value="XM_056907798.1"/>
</dbReference>
<dbReference type="AlphaFoldDB" id="A0AAD6G3U4"/>
<dbReference type="GeneID" id="81598041"/>
<keyword evidence="3" id="KW-1185">Reference proteome</keyword>
<reference evidence="2" key="1">
    <citation type="submission" date="2022-12" db="EMBL/GenBank/DDBJ databases">
        <authorList>
            <person name="Petersen C."/>
        </authorList>
    </citation>
    <scope>NUCLEOTIDE SEQUENCE</scope>
    <source>
        <strain evidence="2">IBT 16125</strain>
    </source>
</reference>
<proteinExistence type="predicted"/>
<evidence type="ECO:0000313" key="2">
    <source>
        <dbReference type="EMBL" id="KAJ5453460.1"/>
    </source>
</evidence>
<evidence type="ECO:0000313" key="3">
    <source>
        <dbReference type="Proteomes" id="UP001213681"/>
    </source>
</evidence>
<feature type="signal peptide" evidence="1">
    <location>
        <begin position="1"/>
        <end position="17"/>
    </location>
</feature>
<evidence type="ECO:0000256" key="1">
    <source>
        <dbReference type="SAM" id="SignalP"/>
    </source>
</evidence>
<comment type="caution">
    <text evidence="2">The sequence shown here is derived from an EMBL/GenBank/DDBJ whole genome shotgun (WGS) entry which is preliminary data.</text>
</comment>
<feature type="chain" id="PRO_5042160412" evidence="1">
    <location>
        <begin position="18"/>
        <end position="127"/>
    </location>
</feature>
<protein>
    <submittedName>
        <fullName evidence="2">Uncharacterized protein</fullName>
    </submittedName>
</protein>
<keyword evidence="1" id="KW-0732">Signal</keyword>
<name>A0AAD6G3U4_9EURO</name>
<dbReference type="EMBL" id="JAPVEA010000005">
    <property type="protein sequence ID" value="KAJ5453460.1"/>
    <property type="molecule type" value="Genomic_DNA"/>
</dbReference>
<dbReference type="Proteomes" id="UP001213681">
    <property type="component" value="Unassembled WGS sequence"/>
</dbReference>
<reference evidence="2" key="2">
    <citation type="journal article" date="2023" name="IMA Fungus">
        <title>Comparative genomic study of the Penicillium genus elucidates a diverse pangenome and 15 lateral gene transfer events.</title>
        <authorList>
            <person name="Petersen C."/>
            <person name="Sorensen T."/>
            <person name="Nielsen M.R."/>
            <person name="Sondergaard T.E."/>
            <person name="Sorensen J.L."/>
            <person name="Fitzpatrick D.A."/>
            <person name="Frisvad J.C."/>
            <person name="Nielsen K.L."/>
        </authorList>
    </citation>
    <scope>NUCLEOTIDE SEQUENCE</scope>
    <source>
        <strain evidence="2">IBT 16125</strain>
    </source>
</reference>